<reference evidence="8" key="1">
    <citation type="journal article" date="2021" name="Nat. Commun.">
        <title>Genetic determinants of endophytism in the Arabidopsis root mycobiome.</title>
        <authorList>
            <person name="Mesny F."/>
            <person name="Miyauchi S."/>
            <person name="Thiergart T."/>
            <person name="Pickel B."/>
            <person name="Atanasova L."/>
            <person name="Karlsson M."/>
            <person name="Huettel B."/>
            <person name="Barry K.W."/>
            <person name="Haridas S."/>
            <person name="Chen C."/>
            <person name="Bauer D."/>
            <person name="Andreopoulos W."/>
            <person name="Pangilinan J."/>
            <person name="LaButti K."/>
            <person name="Riley R."/>
            <person name="Lipzen A."/>
            <person name="Clum A."/>
            <person name="Drula E."/>
            <person name="Henrissat B."/>
            <person name="Kohler A."/>
            <person name="Grigoriev I.V."/>
            <person name="Martin F.M."/>
            <person name="Hacquard S."/>
        </authorList>
    </citation>
    <scope>NUCLEOTIDE SEQUENCE</scope>
    <source>
        <strain evidence="8">MPI-CAGE-AT-0021</strain>
    </source>
</reference>
<comment type="caution">
    <text evidence="8">The sequence shown here is derived from an EMBL/GenBank/DDBJ whole genome shotgun (WGS) entry which is preliminary data.</text>
</comment>
<sequence length="455" mass="49555">MDRNQITLYHPEDKSGDKYHIEPSQVVDLEKEKTAQGDAYFHRLGWKRLMVVLMVTSIALGSLSLPGAFATLGMVAGVIVTIGFGFIAIYASYIIGLVKLKYPEIHHYADVGRLLLGSFGDKLFSVIFVGLLVLVVGSHCLTGTIALVTLTESNVCSLVFGVVSAIILLILAIPPSFCEVAILGYIDFASIILAIGITVVATGIKSLSKEITNPWSAWPKDELTLAEAFVAISGIVFAYAFAAAQMHTPADFTKSITVFGIIQCTIYTLTGALIYAFVGQDVQSPALLSAGPVVAKIAFGIALPVIYISGSINTTVACRFIHGRMYRDSITRYINAPKGWATWILVVSVVTFFSWIIAEAIPFFSELLSLTGCLFVAGLSFYIPPTMWFCLLKEGKWYERHNLRAAIANLMVFVVGFTVFGIGTYASVVEIVSFYSSLFLSLVIIIKKLLQHFAF</sequence>
<evidence type="ECO:0000256" key="2">
    <source>
        <dbReference type="ARBA" id="ARBA00008066"/>
    </source>
</evidence>
<keyword evidence="5 6" id="KW-0472">Membrane</keyword>
<feature type="transmembrane region" description="Helical" evidence="6">
    <location>
        <begin position="75"/>
        <end position="98"/>
    </location>
</feature>
<feature type="transmembrane region" description="Helical" evidence="6">
    <location>
        <begin position="49"/>
        <end position="69"/>
    </location>
</feature>
<name>A0A9P9D225_9HYPO</name>
<evidence type="ECO:0000256" key="6">
    <source>
        <dbReference type="SAM" id="Phobius"/>
    </source>
</evidence>
<gene>
    <name evidence="8" type="ORF">B0J13DRAFT_591076</name>
</gene>
<evidence type="ECO:0000259" key="7">
    <source>
        <dbReference type="Pfam" id="PF01490"/>
    </source>
</evidence>
<evidence type="ECO:0000313" key="9">
    <source>
        <dbReference type="Proteomes" id="UP000717696"/>
    </source>
</evidence>
<dbReference type="GO" id="GO:0015179">
    <property type="term" value="F:L-amino acid transmembrane transporter activity"/>
    <property type="evidence" value="ECO:0007669"/>
    <property type="project" value="TreeGrafter"/>
</dbReference>
<evidence type="ECO:0000256" key="4">
    <source>
        <dbReference type="ARBA" id="ARBA00022989"/>
    </source>
</evidence>
<dbReference type="Proteomes" id="UP000717696">
    <property type="component" value="Unassembled WGS sequence"/>
</dbReference>
<evidence type="ECO:0000313" key="8">
    <source>
        <dbReference type="EMBL" id="KAH7110984.1"/>
    </source>
</evidence>
<dbReference type="AlphaFoldDB" id="A0A9P9D225"/>
<dbReference type="PANTHER" id="PTHR22950:SF8">
    <property type="entry name" value="AMINO ACID TRANSPORTER (EUROFUNG)"/>
    <property type="match status" value="1"/>
</dbReference>
<comment type="subcellular location">
    <subcellularLocation>
        <location evidence="1">Membrane</location>
        <topology evidence="1">Multi-pass membrane protein</topology>
    </subcellularLocation>
</comment>
<keyword evidence="4 6" id="KW-1133">Transmembrane helix</keyword>
<comment type="similarity">
    <text evidence="2">Belongs to the amino acid/polyamine transporter 2 family.</text>
</comment>
<accession>A0A9P9D225</accession>
<keyword evidence="3 6" id="KW-0812">Transmembrane</keyword>
<feature type="domain" description="Amino acid transporter transmembrane" evidence="7">
    <location>
        <begin position="43"/>
        <end position="428"/>
    </location>
</feature>
<feature type="transmembrane region" description="Helical" evidence="6">
    <location>
        <begin position="403"/>
        <end position="426"/>
    </location>
</feature>
<feature type="transmembrane region" description="Helical" evidence="6">
    <location>
        <begin position="180"/>
        <end position="204"/>
    </location>
</feature>
<feature type="transmembrane region" description="Helical" evidence="6">
    <location>
        <begin position="224"/>
        <end position="244"/>
    </location>
</feature>
<feature type="transmembrane region" description="Helical" evidence="6">
    <location>
        <begin position="432"/>
        <end position="450"/>
    </location>
</feature>
<feature type="transmembrane region" description="Helical" evidence="6">
    <location>
        <begin position="123"/>
        <end position="149"/>
    </location>
</feature>
<feature type="transmembrane region" description="Helical" evidence="6">
    <location>
        <begin position="256"/>
        <end position="277"/>
    </location>
</feature>
<organism evidence="8 9">
    <name type="scientific">Dactylonectria estremocensis</name>
    <dbReference type="NCBI Taxonomy" id="1079267"/>
    <lineage>
        <taxon>Eukaryota</taxon>
        <taxon>Fungi</taxon>
        <taxon>Dikarya</taxon>
        <taxon>Ascomycota</taxon>
        <taxon>Pezizomycotina</taxon>
        <taxon>Sordariomycetes</taxon>
        <taxon>Hypocreomycetidae</taxon>
        <taxon>Hypocreales</taxon>
        <taxon>Nectriaceae</taxon>
        <taxon>Dactylonectria</taxon>
    </lineage>
</organism>
<evidence type="ECO:0000256" key="3">
    <source>
        <dbReference type="ARBA" id="ARBA00022692"/>
    </source>
</evidence>
<feature type="transmembrane region" description="Helical" evidence="6">
    <location>
        <begin position="155"/>
        <end position="173"/>
    </location>
</feature>
<keyword evidence="9" id="KW-1185">Reference proteome</keyword>
<dbReference type="Pfam" id="PF01490">
    <property type="entry name" value="Aa_trans"/>
    <property type="match status" value="1"/>
</dbReference>
<proteinExistence type="inferred from homology"/>
<evidence type="ECO:0000256" key="1">
    <source>
        <dbReference type="ARBA" id="ARBA00004141"/>
    </source>
</evidence>
<dbReference type="EMBL" id="JAGMUU010000059">
    <property type="protein sequence ID" value="KAH7110984.1"/>
    <property type="molecule type" value="Genomic_DNA"/>
</dbReference>
<feature type="transmembrane region" description="Helical" evidence="6">
    <location>
        <begin position="297"/>
        <end position="320"/>
    </location>
</feature>
<dbReference type="InterPro" id="IPR013057">
    <property type="entry name" value="AA_transpt_TM"/>
</dbReference>
<evidence type="ECO:0000256" key="5">
    <source>
        <dbReference type="ARBA" id="ARBA00023136"/>
    </source>
</evidence>
<feature type="transmembrane region" description="Helical" evidence="6">
    <location>
        <begin position="367"/>
        <end position="391"/>
    </location>
</feature>
<feature type="transmembrane region" description="Helical" evidence="6">
    <location>
        <begin position="340"/>
        <end position="361"/>
    </location>
</feature>
<dbReference type="OrthoDB" id="655540at2759"/>
<dbReference type="PANTHER" id="PTHR22950">
    <property type="entry name" value="AMINO ACID TRANSPORTER"/>
    <property type="match status" value="1"/>
</dbReference>
<protein>
    <submittedName>
        <fullName evidence="8">Transmembrane amino acid transporter protein-domain-containing protein</fullName>
    </submittedName>
</protein>
<dbReference type="GO" id="GO:0016020">
    <property type="term" value="C:membrane"/>
    <property type="evidence" value="ECO:0007669"/>
    <property type="project" value="UniProtKB-SubCell"/>
</dbReference>